<evidence type="ECO:0000313" key="3">
    <source>
        <dbReference type="EMBL" id="RGL11585.1"/>
    </source>
</evidence>
<dbReference type="EMBL" id="QSRJ01000002">
    <property type="protein sequence ID" value="RGL11585.1"/>
    <property type="molecule type" value="Genomic_DNA"/>
</dbReference>
<dbReference type="Gene3D" id="3.30.70.2700">
    <property type="match status" value="1"/>
</dbReference>
<dbReference type="InterPro" id="IPR023753">
    <property type="entry name" value="FAD/NAD-binding_dom"/>
</dbReference>
<gene>
    <name evidence="3" type="ORF">DXC81_01985</name>
</gene>
<protein>
    <submittedName>
        <fullName evidence="3">FAD-binding protein</fullName>
    </submittedName>
</protein>
<dbReference type="Pfam" id="PF07992">
    <property type="entry name" value="Pyr_redox_2"/>
    <property type="match status" value="1"/>
</dbReference>
<feature type="domain" description="FAD/NAD(P)-binding" evidence="1">
    <location>
        <begin position="113"/>
        <end position="285"/>
    </location>
</feature>
<comment type="caution">
    <text evidence="3">The sequence shown here is derived from an EMBL/GenBank/DDBJ whole genome shotgun (WGS) entry which is preliminary data.</text>
</comment>
<dbReference type="GO" id="GO:0016491">
    <property type="term" value="F:oxidoreductase activity"/>
    <property type="evidence" value="ECO:0007669"/>
    <property type="project" value="InterPro"/>
</dbReference>
<accession>A0A3E4QWM8</accession>
<dbReference type="InterPro" id="IPR036188">
    <property type="entry name" value="FAD/NAD-bd_sf"/>
</dbReference>
<dbReference type="Pfam" id="PF21688">
    <property type="entry name" value="FAD-depend_C"/>
    <property type="match status" value="1"/>
</dbReference>
<dbReference type="Proteomes" id="UP000260943">
    <property type="component" value="Unassembled WGS sequence"/>
</dbReference>
<sequence>MIEISEIKVSLKEGATEQAAFEAGMREAARLLSLAPADIAHRELHRTSIDARKKSDVHFTVSVRFGLRDGLDQQEVISRADAKVSRRIRIVDEDAPSYPAPLGKHARPALRPVVVGAGCAGLFAALALAEAGLEPLLIERGDNAADRTRAVEHFNATGELDLESNIQFGLGGAGTFSDGKLTTGTKNPAHRLILQTFVDAGAPREILWEAKPHVGSDILPGVVAHMVARIRELGGEVLFRARLVDIDRGPNGQIGAVHVSHNGEDEERIACSHLILACGHSARDVFELLDRRGFELARKTFAVGARIEHLQADIDRAQYGPAAGHPALGAAPYKLVAHTKNGRSLFSFCMCPGGEVVAAASEAGGVVTNGASLHARAGKNANAALLVNVNPQDLPGDDVLAGIRLQRECERMAYELGGGAYKAPAQLVGDFLCGIPSVRGGKVTPTYPRGVTWGSINMALPQHVTETMRMGIPELARRLRGFDDEEAVLTGVETRSSSPITVVRDRACHAQGAQGLYPCGEGAGYAGGIMSAATDGIRCAESLIADLV</sequence>
<proteinExistence type="predicted"/>
<name>A0A3E4QWM8_9ACTN</name>
<dbReference type="PANTHER" id="PTHR42842">
    <property type="entry name" value="FAD/NAD(P)-BINDING OXIDOREDUCTASE"/>
    <property type="match status" value="1"/>
</dbReference>
<feature type="domain" description="FAD-dependent protein C-terminal" evidence="2">
    <location>
        <begin position="301"/>
        <end position="496"/>
    </location>
</feature>
<dbReference type="InterPro" id="IPR028348">
    <property type="entry name" value="FAD-binding_protein"/>
</dbReference>
<dbReference type="InterPro" id="IPR049516">
    <property type="entry name" value="FAD-depend_C"/>
</dbReference>
<evidence type="ECO:0000313" key="4">
    <source>
        <dbReference type="Proteomes" id="UP000260943"/>
    </source>
</evidence>
<dbReference type="RefSeq" id="WP_117678944.1">
    <property type="nucleotide sequence ID" value="NZ_CAJJKC010000003.1"/>
</dbReference>
<dbReference type="PIRSF" id="PIRSF038984">
    <property type="entry name" value="FAD_binding_protein"/>
    <property type="match status" value="1"/>
</dbReference>
<evidence type="ECO:0000259" key="2">
    <source>
        <dbReference type="Pfam" id="PF21688"/>
    </source>
</evidence>
<dbReference type="SUPFAM" id="SSF51905">
    <property type="entry name" value="FAD/NAD(P)-binding domain"/>
    <property type="match status" value="1"/>
</dbReference>
<organism evidence="3 4">
    <name type="scientific">Collinsella tanakaei</name>
    <dbReference type="NCBI Taxonomy" id="626935"/>
    <lineage>
        <taxon>Bacteria</taxon>
        <taxon>Bacillati</taxon>
        <taxon>Actinomycetota</taxon>
        <taxon>Coriobacteriia</taxon>
        <taxon>Coriobacteriales</taxon>
        <taxon>Coriobacteriaceae</taxon>
        <taxon>Collinsella</taxon>
    </lineage>
</organism>
<dbReference type="PANTHER" id="PTHR42842:SF3">
    <property type="entry name" value="FAD_NAD(P)-BINDING OXIDOREDUCTASE FAMILY PROTEIN"/>
    <property type="match status" value="1"/>
</dbReference>
<dbReference type="Gene3D" id="3.50.50.60">
    <property type="entry name" value="FAD/NAD(P)-binding domain"/>
    <property type="match status" value="2"/>
</dbReference>
<dbReference type="AlphaFoldDB" id="A0A3E4QWM8"/>
<evidence type="ECO:0000259" key="1">
    <source>
        <dbReference type="Pfam" id="PF07992"/>
    </source>
</evidence>
<reference evidence="3 4" key="1">
    <citation type="submission" date="2018-08" db="EMBL/GenBank/DDBJ databases">
        <title>A genome reference for cultivated species of the human gut microbiota.</title>
        <authorList>
            <person name="Zou Y."/>
            <person name="Xue W."/>
            <person name="Luo G."/>
        </authorList>
    </citation>
    <scope>NUCLEOTIDE SEQUENCE [LARGE SCALE GENOMIC DNA]</scope>
    <source>
        <strain evidence="3 4">TF08-14</strain>
    </source>
</reference>